<dbReference type="InterPro" id="IPR000719">
    <property type="entry name" value="Prot_kinase_dom"/>
</dbReference>
<dbReference type="InterPro" id="IPR011009">
    <property type="entry name" value="Kinase-like_dom_sf"/>
</dbReference>
<evidence type="ECO:0000259" key="2">
    <source>
        <dbReference type="PROSITE" id="PS50011"/>
    </source>
</evidence>
<dbReference type="SUPFAM" id="SSF56112">
    <property type="entry name" value="Protein kinase-like (PK-like)"/>
    <property type="match status" value="1"/>
</dbReference>
<dbReference type="AlphaFoldDB" id="A0A8S0W0M2"/>
<evidence type="ECO:0000256" key="1">
    <source>
        <dbReference type="SAM" id="MobiDB-lite"/>
    </source>
</evidence>
<keyword evidence="4" id="KW-1185">Reference proteome</keyword>
<protein>
    <recommendedName>
        <fullName evidence="2">Protein kinase domain-containing protein</fullName>
    </recommendedName>
</protein>
<dbReference type="PROSITE" id="PS50011">
    <property type="entry name" value="PROTEIN_KINASE_DOM"/>
    <property type="match status" value="1"/>
</dbReference>
<evidence type="ECO:0000313" key="3">
    <source>
        <dbReference type="EMBL" id="CAA7265525.1"/>
    </source>
</evidence>
<sequence>MLPPDDPFCNSLSNFLGLNLHSTVKDAGNSPPSPDSSPLTFFDTHISPNLILKHVVPLPSIPQSLSALCDQMLREYIQAGHRFKRQGIDINSRPFACTRTGAHYLVAHYEREIGYLCRLFLSRILVHPDLKEWNGVFRSRRQEQDSSDFLQEIWLEVCAGSEPGSLFLQGALTSLAAATQERLKALMTKYPRLATWQIFAQGPTSDQIFRGMDRHIKTFHWETNRTKGSTSSGNAEQPLDSESDILQTLLPPSSRKSGTRGKGSSNIGKSSIRMDKFVKPNTRPKPESYRALARHYLQHAWANAVENDSTLLTFNNGGSEYIGIRHRESQTLYLSKIIDTVNIKDPHYRKLHLGLHLAIIQEAFDRLQMSKYTPESNPIVGQKRSRSLDETNMPEAKRLRLTSEATEFARELSSRHLAAVHLHYESEFRKKYETHKCFSLVLGPSLGRGAVGVVHTATAEVLTASGEPLRRKLVVKIAFTKEQTRRLRHEFRIYAFLAAKSHVKAILPVHGLFKDPDSGAIAMLMDYGGQTLRQREQERMKSHHIAQVATSSEERRAFSAAIVGLHEAGVWHGDIRIDNLLVNPETKQVFIIDFDCAEKIVEGGILKKTSQADPIASEIMCMRDILTKTYGLGGRYY</sequence>
<comment type="caution">
    <text evidence="3">The sequence shown here is derived from an EMBL/GenBank/DDBJ whole genome shotgun (WGS) entry which is preliminary data.</text>
</comment>
<feature type="compositionally biased region" description="Low complexity" evidence="1">
    <location>
        <begin position="262"/>
        <end position="271"/>
    </location>
</feature>
<dbReference type="EMBL" id="CACVBS010000049">
    <property type="protein sequence ID" value="CAA7265525.1"/>
    <property type="molecule type" value="Genomic_DNA"/>
</dbReference>
<feature type="compositionally biased region" description="Polar residues" evidence="1">
    <location>
        <begin position="226"/>
        <end position="235"/>
    </location>
</feature>
<reference evidence="3 4" key="1">
    <citation type="submission" date="2020-01" db="EMBL/GenBank/DDBJ databases">
        <authorList>
            <person name="Gupta K D."/>
        </authorList>
    </citation>
    <scope>NUCLEOTIDE SEQUENCE [LARGE SCALE GENOMIC DNA]</scope>
</reference>
<dbReference type="GO" id="GO:0005524">
    <property type="term" value="F:ATP binding"/>
    <property type="evidence" value="ECO:0007669"/>
    <property type="project" value="InterPro"/>
</dbReference>
<organism evidence="3 4">
    <name type="scientific">Cyclocybe aegerita</name>
    <name type="common">Black poplar mushroom</name>
    <name type="synonym">Agrocybe aegerita</name>
    <dbReference type="NCBI Taxonomy" id="1973307"/>
    <lineage>
        <taxon>Eukaryota</taxon>
        <taxon>Fungi</taxon>
        <taxon>Dikarya</taxon>
        <taxon>Basidiomycota</taxon>
        <taxon>Agaricomycotina</taxon>
        <taxon>Agaricomycetes</taxon>
        <taxon>Agaricomycetidae</taxon>
        <taxon>Agaricales</taxon>
        <taxon>Agaricineae</taxon>
        <taxon>Bolbitiaceae</taxon>
        <taxon>Cyclocybe</taxon>
    </lineage>
</organism>
<dbReference type="OrthoDB" id="2521594at2759"/>
<feature type="domain" description="Protein kinase" evidence="2">
    <location>
        <begin position="440"/>
        <end position="637"/>
    </location>
</feature>
<name>A0A8S0W0M2_CYCAE</name>
<gene>
    <name evidence="3" type="ORF">AAE3_LOCUS7837</name>
</gene>
<dbReference type="GO" id="GO:0004672">
    <property type="term" value="F:protein kinase activity"/>
    <property type="evidence" value="ECO:0007669"/>
    <property type="project" value="InterPro"/>
</dbReference>
<dbReference type="Gene3D" id="1.10.510.10">
    <property type="entry name" value="Transferase(Phosphotransferase) domain 1"/>
    <property type="match status" value="1"/>
</dbReference>
<feature type="region of interest" description="Disordered" evidence="1">
    <location>
        <begin position="221"/>
        <end position="240"/>
    </location>
</feature>
<dbReference type="Proteomes" id="UP000467700">
    <property type="component" value="Unassembled WGS sequence"/>
</dbReference>
<dbReference type="SMART" id="SM00220">
    <property type="entry name" value="S_TKc"/>
    <property type="match status" value="1"/>
</dbReference>
<accession>A0A8S0W0M2</accession>
<evidence type="ECO:0000313" key="4">
    <source>
        <dbReference type="Proteomes" id="UP000467700"/>
    </source>
</evidence>
<proteinExistence type="predicted"/>
<dbReference type="Gene3D" id="3.30.200.20">
    <property type="entry name" value="Phosphorylase Kinase, domain 1"/>
    <property type="match status" value="1"/>
</dbReference>
<dbReference type="Pfam" id="PF00069">
    <property type="entry name" value="Pkinase"/>
    <property type="match status" value="1"/>
</dbReference>
<feature type="compositionally biased region" description="Basic and acidic residues" evidence="1">
    <location>
        <begin position="272"/>
        <end position="283"/>
    </location>
</feature>
<feature type="region of interest" description="Disordered" evidence="1">
    <location>
        <begin position="249"/>
        <end position="283"/>
    </location>
</feature>